<name>A0ABR6ST24_9LIST</name>
<proteinExistence type="predicted"/>
<dbReference type="InterPro" id="IPR052544">
    <property type="entry name" value="Bacteriocin_Proc_Enz"/>
</dbReference>
<dbReference type="InterPro" id="IPR000415">
    <property type="entry name" value="Nitroreductase-like"/>
</dbReference>
<dbReference type="NCBIfam" id="TIGR03605">
    <property type="entry name" value="antibiot_sagB"/>
    <property type="match status" value="1"/>
</dbReference>
<dbReference type="PANTHER" id="PTHR43745">
    <property type="entry name" value="NITROREDUCTASE MJ1384-RELATED"/>
    <property type="match status" value="1"/>
</dbReference>
<dbReference type="RefSeq" id="WP_185348744.1">
    <property type="nucleotide sequence ID" value="NZ_JAASTU010000034.1"/>
</dbReference>
<dbReference type="Gene3D" id="3.40.109.10">
    <property type="entry name" value="NADH Oxidase"/>
    <property type="match status" value="1"/>
</dbReference>
<organism evidence="2 3">
    <name type="scientific">Listeria immobilis</name>
    <dbReference type="NCBI Taxonomy" id="2713502"/>
    <lineage>
        <taxon>Bacteria</taxon>
        <taxon>Bacillati</taxon>
        <taxon>Bacillota</taxon>
        <taxon>Bacilli</taxon>
        <taxon>Bacillales</taxon>
        <taxon>Listeriaceae</taxon>
        <taxon>Listeria</taxon>
    </lineage>
</organism>
<evidence type="ECO:0000313" key="2">
    <source>
        <dbReference type="EMBL" id="MBC1508764.1"/>
    </source>
</evidence>
<dbReference type="PANTHER" id="PTHR43745:SF2">
    <property type="entry name" value="NITROREDUCTASE MJ1384-RELATED"/>
    <property type="match status" value="1"/>
</dbReference>
<gene>
    <name evidence="2" type="ORF">HCJ59_02415</name>
</gene>
<dbReference type="CDD" id="cd02142">
    <property type="entry name" value="McbC_SagB-like_oxidoreductase"/>
    <property type="match status" value="1"/>
</dbReference>
<dbReference type="EMBL" id="JAASUB010000002">
    <property type="protein sequence ID" value="MBC1508764.1"/>
    <property type="molecule type" value="Genomic_DNA"/>
</dbReference>
<dbReference type="InterPro" id="IPR020051">
    <property type="entry name" value="SagB-type_dehydrogenase"/>
</dbReference>
<sequence length="269" mass="31037">MDDFKSTMISNYYADKYASNTELLHLYHQNTKHSKKYLMGNMYRSRKMLNSPNFIMATKNPEKQFPLQKETLLKKPSENSLQKILNGRRSQVHTPNEDSYIDEQIISDLFWSSYGSNTKGTRVVPSGGALYPLEMYAIIFNKTDLLEKGLYHYSPKAHSLQLISQEENVFDLSKYIMMMPNLESPSVVFFTTAIFKRATFKYDTRAYRYILLEAGAAAQNISLMATKYNLVSTFIGGTDDFEVEKMLNIDGNQESLVNCLFITKDMKWS</sequence>
<accession>A0ABR6ST24</accession>
<feature type="domain" description="Nitroreductase" evidence="1">
    <location>
        <begin position="99"/>
        <end position="257"/>
    </location>
</feature>
<evidence type="ECO:0000313" key="3">
    <source>
        <dbReference type="Proteomes" id="UP000587800"/>
    </source>
</evidence>
<dbReference type="InterPro" id="IPR029479">
    <property type="entry name" value="Nitroreductase"/>
</dbReference>
<dbReference type="Pfam" id="PF00881">
    <property type="entry name" value="Nitroreductase"/>
    <property type="match status" value="1"/>
</dbReference>
<evidence type="ECO:0000259" key="1">
    <source>
        <dbReference type="Pfam" id="PF00881"/>
    </source>
</evidence>
<protein>
    <submittedName>
        <fullName evidence="2">SagB/ThcOx family dehydrogenase</fullName>
    </submittedName>
</protein>
<dbReference type="Proteomes" id="UP000587800">
    <property type="component" value="Unassembled WGS sequence"/>
</dbReference>
<comment type="caution">
    <text evidence="2">The sequence shown here is derived from an EMBL/GenBank/DDBJ whole genome shotgun (WGS) entry which is preliminary data.</text>
</comment>
<dbReference type="SUPFAM" id="SSF55469">
    <property type="entry name" value="FMN-dependent nitroreductase-like"/>
    <property type="match status" value="1"/>
</dbReference>
<reference evidence="2 3" key="1">
    <citation type="submission" date="2020-03" db="EMBL/GenBank/DDBJ databases">
        <title>Soil Listeria distribution.</title>
        <authorList>
            <person name="Liao J."/>
            <person name="Wiedmann M."/>
        </authorList>
    </citation>
    <scope>NUCLEOTIDE SEQUENCE [LARGE SCALE GENOMIC DNA]</scope>
    <source>
        <strain evidence="2 3">FSL L7-1515</strain>
    </source>
</reference>
<keyword evidence="3" id="KW-1185">Reference proteome</keyword>